<evidence type="ECO:0000256" key="5">
    <source>
        <dbReference type="ARBA" id="ARBA00022989"/>
    </source>
</evidence>
<comment type="similarity">
    <text evidence="2">Belongs to the MscS (TC 1.A.23) family.</text>
</comment>
<dbReference type="Proteomes" id="UP000183275">
    <property type="component" value="Unassembled WGS sequence"/>
</dbReference>
<dbReference type="EMBL" id="FOIS01000002">
    <property type="protein sequence ID" value="SEV97895.1"/>
    <property type="molecule type" value="Genomic_DNA"/>
</dbReference>
<feature type="transmembrane region" description="Helical" evidence="7">
    <location>
        <begin position="44"/>
        <end position="63"/>
    </location>
</feature>
<dbReference type="eggNOG" id="arCOG01568">
    <property type="taxonomic scope" value="Archaea"/>
</dbReference>
<protein>
    <submittedName>
        <fullName evidence="10">Mechanosensitive ion channel</fullName>
    </submittedName>
</protein>
<dbReference type="SUPFAM" id="SSF50182">
    <property type="entry name" value="Sm-like ribonucleoproteins"/>
    <property type="match status" value="1"/>
</dbReference>
<keyword evidence="11" id="KW-1185">Reference proteome</keyword>
<dbReference type="Gene3D" id="1.10.287.1260">
    <property type="match status" value="1"/>
</dbReference>
<evidence type="ECO:0000259" key="8">
    <source>
        <dbReference type="Pfam" id="PF00924"/>
    </source>
</evidence>
<dbReference type="AlphaFoldDB" id="A0A1I0N9W3"/>
<dbReference type="InterPro" id="IPR010920">
    <property type="entry name" value="LSM_dom_sf"/>
</dbReference>
<dbReference type="Gene3D" id="2.30.30.60">
    <property type="match status" value="1"/>
</dbReference>
<feature type="domain" description="Mechanosensitive ion channel MscS C-terminal" evidence="9">
    <location>
        <begin position="206"/>
        <end position="290"/>
    </location>
</feature>
<dbReference type="PANTHER" id="PTHR30221">
    <property type="entry name" value="SMALL-CONDUCTANCE MECHANOSENSITIVE CHANNEL"/>
    <property type="match status" value="1"/>
</dbReference>
<dbReference type="Pfam" id="PF21082">
    <property type="entry name" value="MS_channel_3rd"/>
    <property type="match status" value="1"/>
</dbReference>
<dbReference type="SUPFAM" id="SSF82861">
    <property type="entry name" value="Mechanosensitive channel protein MscS (YggB), transmembrane region"/>
    <property type="match status" value="1"/>
</dbReference>
<reference evidence="11" key="1">
    <citation type="submission" date="2016-10" db="EMBL/GenBank/DDBJ databases">
        <authorList>
            <person name="Varghese N."/>
        </authorList>
    </citation>
    <scope>NUCLEOTIDE SEQUENCE [LARGE SCALE GENOMIC DNA]</scope>
    <source>
        <strain evidence="11">CGMCC 1.12284</strain>
    </source>
</reference>
<dbReference type="InterPro" id="IPR045275">
    <property type="entry name" value="MscS_archaea/bacteria_type"/>
</dbReference>
<dbReference type="RefSeq" id="WP_049988514.1">
    <property type="nucleotide sequence ID" value="NZ_FOIS01000002.1"/>
</dbReference>
<dbReference type="GO" id="GO:0005886">
    <property type="term" value="C:plasma membrane"/>
    <property type="evidence" value="ECO:0007669"/>
    <property type="project" value="UniProtKB-SubCell"/>
</dbReference>
<dbReference type="InterPro" id="IPR023408">
    <property type="entry name" value="MscS_beta-dom_sf"/>
</dbReference>
<evidence type="ECO:0000256" key="2">
    <source>
        <dbReference type="ARBA" id="ARBA00008017"/>
    </source>
</evidence>
<name>A0A1I0N9W3_9EURY</name>
<evidence type="ECO:0000256" key="4">
    <source>
        <dbReference type="ARBA" id="ARBA00022692"/>
    </source>
</evidence>
<dbReference type="InterPro" id="IPR006685">
    <property type="entry name" value="MscS_channel_2nd"/>
</dbReference>
<sequence length="316" mass="34201">MSAIPAVPLQGEAGNGGGDLDLGLIGRALEDAGLTAAQAGAAEGAIRFLIALVAIWIVGRVLILPLVKRALDRRDLDEHAQNPLLMLARFGVLFVAIAVAFGFGGFGNFFVSLAGIAAAGTLAVGLAMQNVLSNFVAGAFIYTDKPFRIGDWIEWDDGTYSGVVEDISFRVTRVRTFDNELLTVPNTELTDNVLKNPVDADKLRLKFVFGIGYDDDIDRASEIIVEEAEKHPNIMDDPAPSVRLTELGDSDMGLQSRFWIANPDRADFVRIRGEYVTAVKRRFDEEGIDIPYPVRTLEGDLSFGSDSGQSVVQPAE</sequence>
<comment type="subcellular location">
    <subcellularLocation>
        <location evidence="1">Cell membrane</location>
        <topology evidence="1">Multi-pass membrane protein</topology>
    </subcellularLocation>
</comment>
<dbReference type="InterPro" id="IPR011014">
    <property type="entry name" value="MscS_channel_TM-2"/>
</dbReference>
<evidence type="ECO:0000313" key="10">
    <source>
        <dbReference type="EMBL" id="SEV97895.1"/>
    </source>
</evidence>
<proteinExistence type="inferred from homology"/>
<feature type="transmembrane region" description="Helical" evidence="7">
    <location>
        <begin position="84"/>
        <end position="103"/>
    </location>
</feature>
<organism evidence="10 11">
    <name type="scientific">Natrinema salifodinae</name>
    <dbReference type="NCBI Taxonomy" id="1202768"/>
    <lineage>
        <taxon>Archaea</taxon>
        <taxon>Methanobacteriati</taxon>
        <taxon>Methanobacteriota</taxon>
        <taxon>Stenosarchaea group</taxon>
        <taxon>Halobacteria</taxon>
        <taxon>Halobacteriales</taxon>
        <taxon>Natrialbaceae</taxon>
        <taxon>Natrinema</taxon>
    </lineage>
</organism>
<dbReference type="Gene3D" id="3.30.70.100">
    <property type="match status" value="1"/>
</dbReference>
<keyword evidence="3" id="KW-1003">Cell membrane</keyword>
<dbReference type="GO" id="GO:0008381">
    <property type="term" value="F:mechanosensitive monoatomic ion channel activity"/>
    <property type="evidence" value="ECO:0007669"/>
    <property type="project" value="InterPro"/>
</dbReference>
<dbReference type="Pfam" id="PF00924">
    <property type="entry name" value="MS_channel_2nd"/>
    <property type="match status" value="1"/>
</dbReference>
<gene>
    <name evidence="10" type="ORF">SAMN05216285_1484</name>
</gene>
<dbReference type="InterPro" id="IPR011066">
    <property type="entry name" value="MscS_channel_C_sf"/>
</dbReference>
<dbReference type="OrthoDB" id="31543at2157"/>
<evidence type="ECO:0000256" key="1">
    <source>
        <dbReference type="ARBA" id="ARBA00004651"/>
    </source>
</evidence>
<evidence type="ECO:0000313" key="11">
    <source>
        <dbReference type="Proteomes" id="UP000183275"/>
    </source>
</evidence>
<evidence type="ECO:0000259" key="9">
    <source>
        <dbReference type="Pfam" id="PF21082"/>
    </source>
</evidence>
<keyword evidence="6 7" id="KW-0472">Membrane</keyword>
<evidence type="ECO:0000256" key="3">
    <source>
        <dbReference type="ARBA" id="ARBA00022475"/>
    </source>
</evidence>
<dbReference type="PANTHER" id="PTHR30221:SF1">
    <property type="entry name" value="SMALL-CONDUCTANCE MECHANOSENSITIVE CHANNEL"/>
    <property type="match status" value="1"/>
</dbReference>
<accession>A0A1I0N9W3</accession>
<evidence type="ECO:0000256" key="6">
    <source>
        <dbReference type="ARBA" id="ARBA00023136"/>
    </source>
</evidence>
<evidence type="ECO:0000256" key="7">
    <source>
        <dbReference type="SAM" id="Phobius"/>
    </source>
</evidence>
<keyword evidence="5 7" id="KW-1133">Transmembrane helix</keyword>
<dbReference type="STRING" id="1202768.SAMN05216285_1484"/>
<keyword evidence="4 7" id="KW-0812">Transmembrane</keyword>
<dbReference type="SUPFAM" id="SSF82689">
    <property type="entry name" value="Mechanosensitive channel protein MscS (YggB), C-terminal domain"/>
    <property type="match status" value="1"/>
</dbReference>
<feature type="transmembrane region" description="Helical" evidence="7">
    <location>
        <begin position="109"/>
        <end position="128"/>
    </location>
</feature>
<dbReference type="InterPro" id="IPR049278">
    <property type="entry name" value="MS_channel_C"/>
</dbReference>
<feature type="domain" description="Mechanosensitive ion channel MscS" evidence="8">
    <location>
        <begin position="130"/>
        <end position="196"/>
    </location>
</feature>